<accession>A0A6M3X578</accession>
<reference evidence="2" key="1">
    <citation type="submission" date="2020-03" db="EMBL/GenBank/DDBJ databases">
        <title>The deep terrestrial virosphere.</title>
        <authorList>
            <person name="Holmfeldt K."/>
            <person name="Nilsson E."/>
            <person name="Simone D."/>
            <person name="Lopez-Fernandez M."/>
            <person name="Wu X."/>
            <person name="de Brujin I."/>
            <person name="Lundin D."/>
            <person name="Andersson A."/>
            <person name="Bertilsson S."/>
            <person name="Dopson M."/>
        </authorList>
    </citation>
    <scope>NUCLEOTIDE SEQUENCE</scope>
    <source>
        <strain evidence="2">MM171A02262</strain>
        <strain evidence="1">MM171B00326</strain>
    </source>
</reference>
<dbReference type="EMBL" id="MT143881">
    <property type="protein sequence ID" value="QJB04367.1"/>
    <property type="molecule type" value="Genomic_DNA"/>
</dbReference>
<name>A0A6M3X578_9ZZZZ</name>
<dbReference type="AlphaFoldDB" id="A0A6M3X578"/>
<evidence type="ECO:0000313" key="1">
    <source>
        <dbReference type="EMBL" id="QJB04367.1"/>
    </source>
</evidence>
<gene>
    <name evidence="2" type="ORF">MM171A02262_0003</name>
    <name evidence="1" type="ORF">MM171B00326_0002</name>
</gene>
<protein>
    <submittedName>
        <fullName evidence="2">Uncharacterized protein</fullName>
    </submittedName>
</protein>
<evidence type="ECO:0000313" key="2">
    <source>
        <dbReference type="EMBL" id="QJH92904.1"/>
    </source>
</evidence>
<proteinExistence type="predicted"/>
<organism evidence="2">
    <name type="scientific">viral metagenome</name>
    <dbReference type="NCBI Taxonomy" id="1070528"/>
    <lineage>
        <taxon>unclassified sequences</taxon>
        <taxon>metagenomes</taxon>
        <taxon>organismal metagenomes</taxon>
    </lineage>
</organism>
<sequence>MGDYCCWRNVYDYDDLPDCVNKLGSEDATILVAYEIIISANLTVPENIMLLVIKGGAFYREAGVTLTINEYIDAGPFVIFKGPGNTVLGPKAAAYARPEWWEV</sequence>
<dbReference type="EMBL" id="MT143930">
    <property type="protein sequence ID" value="QJH92904.1"/>
    <property type="molecule type" value="Genomic_DNA"/>
</dbReference>